<protein>
    <submittedName>
        <fullName evidence="2">Serine/threonine protein kinase</fullName>
    </submittedName>
</protein>
<dbReference type="Gene3D" id="1.10.510.10">
    <property type="entry name" value="Transferase(Phosphotransferase) domain 1"/>
    <property type="match status" value="1"/>
</dbReference>
<keyword evidence="3" id="KW-1185">Reference proteome</keyword>
<evidence type="ECO:0000313" key="2">
    <source>
        <dbReference type="EMBL" id="PLW87176.1"/>
    </source>
</evidence>
<dbReference type="PROSITE" id="PS50011">
    <property type="entry name" value="PROTEIN_KINASE_DOM"/>
    <property type="match status" value="1"/>
</dbReference>
<dbReference type="InterPro" id="IPR000719">
    <property type="entry name" value="Prot_kinase_dom"/>
</dbReference>
<evidence type="ECO:0000259" key="1">
    <source>
        <dbReference type="PROSITE" id="PS50011"/>
    </source>
</evidence>
<keyword evidence="2" id="KW-0418">Kinase</keyword>
<dbReference type="PANTHER" id="PTHR44329">
    <property type="entry name" value="SERINE/THREONINE-PROTEIN KINASE TNNI3K-RELATED"/>
    <property type="match status" value="1"/>
</dbReference>
<accession>A0AAP8MG00</accession>
<sequence length="471" mass="50927">MNTTVGPYELVRLIASGGQGQVYLGYDARLCRQVAIKIRPLPEGRAMHRIVMREARLVASLNDERIVKIFDVIETPTHLALVMAYVPGTDLEHLLGHVSLSLASTLKIACDVAAALAAASQIGLVHGDIKASNVLVNEAGGICLADFGTAAIPSSPEAALAGGSLSALAPEHVLSEPVDLRTDLFALGRLLHRMLTGEHAFPMTLQAAERALAASRYELPALTEWESHSGHPPALAALVRRLLQAEPARRPQDTHLVRRELRTLRLECSLLSEPGLQAQAAPYFRPESATEEPLDIPDEFGQISGRRRAGMELRSLWRQRMPVSGAARAALALMLVGGMAGIMWWTRPAQSVIEVDLADIEISPSAVSVLRVTADDVLGLVSRELEQRLPGVRLLGAARPSVIYGDGDLPLPAAAKLSVQLRCGDDFCLLAMQRGLLPGEHRVQRLLVADAAPERWSDEIRQMVVTVYPAE</sequence>
<dbReference type="KEGG" id="hja:BST95_17375"/>
<keyword evidence="2" id="KW-0723">Serine/threonine-protein kinase</keyword>
<dbReference type="RefSeq" id="WP_084200720.1">
    <property type="nucleotide sequence ID" value="NZ_BMYL01000001.1"/>
</dbReference>
<dbReference type="InterPro" id="IPR008271">
    <property type="entry name" value="Ser/Thr_kinase_AS"/>
</dbReference>
<dbReference type="InterPro" id="IPR011009">
    <property type="entry name" value="Kinase-like_dom_sf"/>
</dbReference>
<dbReference type="GO" id="GO:0005524">
    <property type="term" value="F:ATP binding"/>
    <property type="evidence" value="ECO:0007669"/>
    <property type="project" value="InterPro"/>
</dbReference>
<dbReference type="AlphaFoldDB" id="A0AAP8MG00"/>
<comment type="caution">
    <text evidence="2">The sequence shown here is derived from an EMBL/GenBank/DDBJ whole genome shotgun (WGS) entry which is preliminary data.</text>
</comment>
<dbReference type="Gene3D" id="3.30.200.20">
    <property type="entry name" value="Phosphorylase Kinase, domain 1"/>
    <property type="match status" value="1"/>
</dbReference>
<dbReference type="PROSITE" id="PS00108">
    <property type="entry name" value="PROTEIN_KINASE_ST"/>
    <property type="match status" value="1"/>
</dbReference>
<evidence type="ECO:0000313" key="3">
    <source>
        <dbReference type="Proteomes" id="UP000235162"/>
    </source>
</evidence>
<dbReference type="GO" id="GO:0004674">
    <property type="term" value="F:protein serine/threonine kinase activity"/>
    <property type="evidence" value="ECO:0007669"/>
    <property type="project" value="UniProtKB-KW"/>
</dbReference>
<dbReference type="CDD" id="cd14014">
    <property type="entry name" value="STKc_PknB_like"/>
    <property type="match status" value="1"/>
</dbReference>
<gene>
    <name evidence="2" type="ORF">C0029_00840</name>
</gene>
<proteinExistence type="predicted"/>
<dbReference type="SUPFAM" id="SSF56112">
    <property type="entry name" value="Protein kinase-like (PK-like)"/>
    <property type="match status" value="1"/>
</dbReference>
<name>A0AAP8MG00_9GAMM</name>
<reference evidence="2 3" key="1">
    <citation type="submission" date="2018-01" db="EMBL/GenBank/DDBJ databases">
        <title>The draft genome sequence of Halioglobus japonicus S1-36.</title>
        <authorList>
            <person name="Du Z.-J."/>
            <person name="Shi M.-J."/>
        </authorList>
    </citation>
    <scope>NUCLEOTIDE SEQUENCE [LARGE SCALE GENOMIC DNA]</scope>
    <source>
        <strain evidence="2 3">S1-36</strain>
    </source>
</reference>
<organism evidence="2 3">
    <name type="scientific">Halioglobus japonicus</name>
    <dbReference type="NCBI Taxonomy" id="930805"/>
    <lineage>
        <taxon>Bacteria</taxon>
        <taxon>Pseudomonadati</taxon>
        <taxon>Pseudomonadota</taxon>
        <taxon>Gammaproteobacteria</taxon>
        <taxon>Cellvibrionales</taxon>
        <taxon>Halieaceae</taxon>
        <taxon>Halioglobus</taxon>
    </lineage>
</organism>
<dbReference type="EMBL" id="PKUR01000001">
    <property type="protein sequence ID" value="PLW87176.1"/>
    <property type="molecule type" value="Genomic_DNA"/>
</dbReference>
<keyword evidence="2" id="KW-0808">Transferase</keyword>
<dbReference type="InterPro" id="IPR051681">
    <property type="entry name" value="Ser/Thr_Kinases-Pseudokinases"/>
</dbReference>
<dbReference type="SMART" id="SM00220">
    <property type="entry name" value="S_TKc"/>
    <property type="match status" value="1"/>
</dbReference>
<dbReference type="Proteomes" id="UP000235162">
    <property type="component" value="Unassembled WGS sequence"/>
</dbReference>
<dbReference type="Pfam" id="PF00069">
    <property type="entry name" value="Pkinase"/>
    <property type="match status" value="1"/>
</dbReference>
<feature type="domain" description="Protein kinase" evidence="1">
    <location>
        <begin position="8"/>
        <end position="264"/>
    </location>
</feature>